<keyword evidence="2" id="KW-1185">Reference proteome</keyword>
<dbReference type="SUPFAM" id="SSF53474">
    <property type="entry name" value="alpha/beta-Hydrolases"/>
    <property type="match status" value="1"/>
</dbReference>
<dbReference type="STRING" id="1707952.A6A03_10085"/>
<comment type="caution">
    <text evidence="1">The sequence shown here is derived from an EMBL/GenBank/DDBJ whole genome shotgun (WGS) entry which is preliminary data.</text>
</comment>
<dbReference type="RefSeq" id="WP_066783720.1">
    <property type="nucleotide sequence ID" value="NZ_LWQS01000036.1"/>
</dbReference>
<proteinExistence type="predicted"/>
<dbReference type="Proteomes" id="UP000078287">
    <property type="component" value="Unassembled WGS sequence"/>
</dbReference>
<dbReference type="PANTHER" id="PTHR47909">
    <property type="entry name" value="ALPHA/BETA-HYDROLASES SUPERFAMILY PROTEIN"/>
    <property type="match status" value="1"/>
</dbReference>
<dbReference type="InterPro" id="IPR029058">
    <property type="entry name" value="AB_hydrolase_fold"/>
</dbReference>
<organism evidence="1 2">
    <name type="scientific">Chloroflexus islandicus</name>
    <dbReference type="NCBI Taxonomy" id="1707952"/>
    <lineage>
        <taxon>Bacteria</taxon>
        <taxon>Bacillati</taxon>
        <taxon>Chloroflexota</taxon>
        <taxon>Chloroflexia</taxon>
        <taxon>Chloroflexales</taxon>
        <taxon>Chloroflexineae</taxon>
        <taxon>Chloroflexaceae</taxon>
        <taxon>Chloroflexus</taxon>
    </lineage>
</organism>
<sequence length="237" mass="26571">MARPLVIIGGYLTSPSDFAALARTLEQPPFGFRVFVTPIGRMRWALTRDWDFRPVLRIVRDTVARALRETGAETVTILAHSVGGTVARMYLGDQPYKGEIYGGHRFVHHLIMLGTPHHSQEFWTRQTVGFTNRCYPGAYYDHIRYTSIIGRSIQANRQGRWVERMAYNSYVLIDGPAGAQAWGDGITTLTCAALPGAEYLVVSGLHHSPFHGRPWYGDPEGLRDWQRVLLGSSSVVV</sequence>
<dbReference type="EMBL" id="LWQS01000036">
    <property type="protein sequence ID" value="OAN47591.1"/>
    <property type="molecule type" value="Genomic_DNA"/>
</dbReference>
<dbReference type="Gene3D" id="3.40.50.1820">
    <property type="entry name" value="alpha/beta hydrolase"/>
    <property type="match status" value="1"/>
</dbReference>
<dbReference type="PANTHER" id="PTHR47909:SF2">
    <property type="entry name" value="GPI INOSITOL-DEACYLASE"/>
    <property type="match status" value="1"/>
</dbReference>
<protein>
    <submittedName>
        <fullName evidence="1">Lipase</fullName>
    </submittedName>
</protein>
<accession>A0A178MFT1</accession>
<dbReference type="AlphaFoldDB" id="A0A178MFT1"/>
<evidence type="ECO:0000313" key="1">
    <source>
        <dbReference type="EMBL" id="OAN47591.1"/>
    </source>
</evidence>
<dbReference type="OrthoDB" id="148342at2"/>
<reference evidence="1 2" key="1">
    <citation type="submission" date="2016-04" db="EMBL/GenBank/DDBJ databases">
        <title>Chloroflexus islandicus sp. nov., a thermophilic filamentous anoxygenic phototrophic bacterium from geyser Strokkur (Iceland).</title>
        <authorList>
            <person name="Gaisin V.A."/>
            <person name="Kalashnikov A.M."/>
            <person name="Sukhacheva M.V."/>
            <person name="Grouzdev D.S."/>
            <person name="Ivanov T.M."/>
            <person name="Kuznetsov B."/>
            <person name="Gorlenko V.M."/>
        </authorList>
    </citation>
    <scope>NUCLEOTIDE SEQUENCE [LARGE SCALE GENOMIC DNA]</scope>
    <source>
        <strain evidence="2">isl-2</strain>
    </source>
</reference>
<evidence type="ECO:0000313" key="2">
    <source>
        <dbReference type="Proteomes" id="UP000078287"/>
    </source>
</evidence>
<name>A0A178MFT1_9CHLR</name>
<gene>
    <name evidence="1" type="ORF">A6A03_10085</name>
</gene>